<name>M1W841_CLAP2</name>
<dbReference type="HOGENOM" id="CLU_1094175_0_0_1"/>
<dbReference type="AlphaFoldDB" id="M1W841"/>
<evidence type="ECO:0000313" key="3">
    <source>
        <dbReference type="Proteomes" id="UP000016801"/>
    </source>
</evidence>
<dbReference type="Proteomes" id="UP000016801">
    <property type="component" value="Unassembled WGS sequence"/>
</dbReference>
<organism evidence="2 3">
    <name type="scientific">Claviceps purpurea (strain 20.1)</name>
    <name type="common">Ergot fungus</name>
    <name type="synonym">Sphacelia segetum</name>
    <dbReference type="NCBI Taxonomy" id="1111077"/>
    <lineage>
        <taxon>Eukaryota</taxon>
        <taxon>Fungi</taxon>
        <taxon>Dikarya</taxon>
        <taxon>Ascomycota</taxon>
        <taxon>Pezizomycotina</taxon>
        <taxon>Sordariomycetes</taxon>
        <taxon>Hypocreomycetidae</taxon>
        <taxon>Hypocreales</taxon>
        <taxon>Clavicipitaceae</taxon>
        <taxon>Claviceps</taxon>
    </lineage>
</organism>
<protein>
    <submittedName>
        <fullName evidence="2">Uncharacterized protein</fullName>
    </submittedName>
</protein>
<feature type="compositionally biased region" description="Basic and acidic residues" evidence="1">
    <location>
        <begin position="66"/>
        <end position="76"/>
    </location>
</feature>
<dbReference type="OrthoDB" id="3341476at2759"/>
<reference evidence="2 3" key="1">
    <citation type="journal article" date="2013" name="PLoS Genet.">
        <title>Plant-symbiotic fungi as chemical engineers: Multi-genome analysis of the Clavicipitaceae reveals dynamics of alkaloid loci.</title>
        <authorList>
            <person name="Schardl C.L."/>
            <person name="Young C.A."/>
            <person name="Hesse U."/>
            <person name="Amyotte S.G."/>
            <person name="Andreeva K."/>
            <person name="Calie P.J."/>
            <person name="Fleetwood D.J."/>
            <person name="Haws D.C."/>
            <person name="Moore N."/>
            <person name="Oeser B."/>
            <person name="Panaccione D.G."/>
            <person name="Schweri K.K."/>
            <person name="Voisey C.R."/>
            <person name="Farman M.L."/>
            <person name="Jaromczyk J.W."/>
            <person name="Roe B.A."/>
            <person name="O'Sullivan D.M."/>
            <person name="Scott B."/>
            <person name="Tudzynski P."/>
            <person name="An Z."/>
            <person name="Arnaoudova E.G."/>
            <person name="Bullock C.T."/>
            <person name="Charlton N.D."/>
            <person name="Chen L."/>
            <person name="Cox M."/>
            <person name="Dinkins R.D."/>
            <person name="Florea S."/>
            <person name="Glenn A.E."/>
            <person name="Gordon A."/>
            <person name="Gueldener U."/>
            <person name="Harris D.R."/>
            <person name="Hollin W."/>
            <person name="Jaromczyk J."/>
            <person name="Johnson R.D."/>
            <person name="Khan A.K."/>
            <person name="Leistner E."/>
            <person name="Leuchtmann A."/>
            <person name="Li C."/>
            <person name="Liu J."/>
            <person name="Liu J."/>
            <person name="Liu M."/>
            <person name="Mace W."/>
            <person name="Machado C."/>
            <person name="Nagabhyru P."/>
            <person name="Pan J."/>
            <person name="Schmid J."/>
            <person name="Sugawara K."/>
            <person name="Steiner U."/>
            <person name="Takach J.E."/>
            <person name="Tanaka E."/>
            <person name="Webb J.S."/>
            <person name="Wilson E.V."/>
            <person name="Wiseman J.L."/>
            <person name="Yoshida R."/>
            <person name="Zeng Z."/>
        </authorList>
    </citation>
    <scope>NUCLEOTIDE SEQUENCE [LARGE SCALE GENOMIC DNA]</scope>
    <source>
        <strain evidence="2 3">20.1</strain>
    </source>
</reference>
<dbReference type="Gene3D" id="2.40.70.10">
    <property type="entry name" value="Acid Proteases"/>
    <property type="match status" value="1"/>
</dbReference>
<proteinExistence type="predicted"/>
<sequence>MRPDAAVMVVVTPRLTLVPIRQLSPLMSGNNGSPANAASAATPIRRTGGLSDWSLSIQEFPVSTDGPRRTPSERQQPRRRIGKCLASDASRCQRPWGRTVGALDLDKPLTTEEITKAKAISDSLVKRHHLPRIPVESRELKLAKDDNHSHPIDSITYLDLDINGRRERIFGYVIKDLHYDLILGIGWAEGNHVVYKAGKRLLRIGNGSTRINVREAGWMNRPAVHEPPNTSATQLSSLRGCSRPSRSARIVVRK</sequence>
<keyword evidence="3" id="KW-1185">Reference proteome</keyword>
<dbReference type="InterPro" id="IPR021109">
    <property type="entry name" value="Peptidase_aspartic_dom_sf"/>
</dbReference>
<comment type="caution">
    <text evidence="2">The sequence shown here is derived from an EMBL/GenBank/DDBJ whole genome shotgun (WGS) entry which is preliminary data.</text>
</comment>
<dbReference type="EMBL" id="CAGA01000032">
    <property type="protein sequence ID" value="CCE31540.1"/>
    <property type="molecule type" value="Genomic_DNA"/>
</dbReference>
<evidence type="ECO:0000313" key="2">
    <source>
        <dbReference type="EMBL" id="CCE31540.1"/>
    </source>
</evidence>
<feature type="region of interest" description="Disordered" evidence="1">
    <location>
        <begin position="59"/>
        <end position="82"/>
    </location>
</feature>
<dbReference type="CDD" id="cd00303">
    <property type="entry name" value="retropepsin_like"/>
    <property type="match status" value="1"/>
</dbReference>
<evidence type="ECO:0000256" key="1">
    <source>
        <dbReference type="SAM" id="MobiDB-lite"/>
    </source>
</evidence>
<dbReference type="VEuPathDB" id="FungiDB:CPUR_05394"/>
<accession>M1W841</accession>
<gene>
    <name evidence="2" type="ORF">CPUR_05394</name>
</gene>